<name>A0A6A1UL53_9ROSI</name>
<evidence type="ECO:0000256" key="6">
    <source>
        <dbReference type="ARBA" id="ARBA00023002"/>
    </source>
</evidence>
<dbReference type="PRINTS" id="PR00463">
    <property type="entry name" value="EP450I"/>
</dbReference>
<protein>
    <submittedName>
        <fullName evidence="12">Cytochrome P450 82C2</fullName>
    </submittedName>
</protein>
<dbReference type="InterPro" id="IPR017972">
    <property type="entry name" value="Cyt_P450_CS"/>
</dbReference>
<evidence type="ECO:0000256" key="9">
    <source>
        <dbReference type="ARBA" id="ARBA00023136"/>
    </source>
</evidence>
<keyword evidence="7 10" id="KW-0408">Iron</keyword>
<comment type="similarity">
    <text evidence="11">Belongs to the cytochrome P450 family.</text>
</comment>
<comment type="caution">
    <text evidence="12">The sequence shown here is derived from an EMBL/GenBank/DDBJ whole genome shotgun (WGS) entry which is preliminary data.</text>
</comment>
<comment type="subcellular location">
    <subcellularLocation>
        <location evidence="1">Membrane</location>
        <topology evidence="1">Single-pass membrane protein</topology>
    </subcellularLocation>
</comment>
<evidence type="ECO:0000313" key="13">
    <source>
        <dbReference type="Proteomes" id="UP000516437"/>
    </source>
</evidence>
<proteinExistence type="inferred from homology"/>
<organism evidence="12 13">
    <name type="scientific">Morella rubra</name>
    <name type="common">Chinese bayberry</name>
    <dbReference type="NCBI Taxonomy" id="262757"/>
    <lineage>
        <taxon>Eukaryota</taxon>
        <taxon>Viridiplantae</taxon>
        <taxon>Streptophyta</taxon>
        <taxon>Embryophyta</taxon>
        <taxon>Tracheophyta</taxon>
        <taxon>Spermatophyta</taxon>
        <taxon>Magnoliopsida</taxon>
        <taxon>eudicotyledons</taxon>
        <taxon>Gunneridae</taxon>
        <taxon>Pentapetalae</taxon>
        <taxon>rosids</taxon>
        <taxon>fabids</taxon>
        <taxon>Fagales</taxon>
        <taxon>Myricaceae</taxon>
        <taxon>Morella</taxon>
    </lineage>
</organism>
<keyword evidence="3" id="KW-0812">Transmembrane</keyword>
<evidence type="ECO:0000256" key="2">
    <source>
        <dbReference type="ARBA" id="ARBA00022617"/>
    </source>
</evidence>
<keyword evidence="13" id="KW-1185">Reference proteome</keyword>
<feature type="binding site" description="axial binding residue" evidence="10">
    <location>
        <position position="82"/>
    </location>
    <ligand>
        <name>heme</name>
        <dbReference type="ChEBI" id="CHEBI:30413"/>
    </ligand>
    <ligandPart>
        <name>Fe</name>
        <dbReference type="ChEBI" id="CHEBI:18248"/>
    </ligandPart>
</feature>
<reference evidence="12 13" key="1">
    <citation type="journal article" date="2019" name="Plant Biotechnol. J.">
        <title>The red bayberry genome and genetic basis of sex determination.</title>
        <authorList>
            <person name="Jia H.M."/>
            <person name="Jia H.J."/>
            <person name="Cai Q.L."/>
            <person name="Wang Y."/>
            <person name="Zhao H.B."/>
            <person name="Yang W.F."/>
            <person name="Wang G.Y."/>
            <person name="Li Y.H."/>
            <person name="Zhan D.L."/>
            <person name="Shen Y.T."/>
            <person name="Niu Q.F."/>
            <person name="Chang L."/>
            <person name="Qiu J."/>
            <person name="Zhao L."/>
            <person name="Xie H.B."/>
            <person name="Fu W.Y."/>
            <person name="Jin J."/>
            <person name="Li X.W."/>
            <person name="Jiao Y."/>
            <person name="Zhou C.C."/>
            <person name="Tu T."/>
            <person name="Chai C.Y."/>
            <person name="Gao J.L."/>
            <person name="Fan L.J."/>
            <person name="van de Weg E."/>
            <person name="Wang J.Y."/>
            <person name="Gao Z.S."/>
        </authorList>
    </citation>
    <scope>NUCLEOTIDE SEQUENCE [LARGE SCALE GENOMIC DNA]</scope>
    <source>
        <tissue evidence="12">Leaves</tissue>
    </source>
</reference>
<keyword evidence="9" id="KW-0472">Membrane</keyword>
<evidence type="ECO:0000256" key="1">
    <source>
        <dbReference type="ARBA" id="ARBA00004167"/>
    </source>
</evidence>
<dbReference type="GO" id="GO:0005506">
    <property type="term" value="F:iron ion binding"/>
    <property type="evidence" value="ECO:0007669"/>
    <property type="project" value="InterPro"/>
</dbReference>
<evidence type="ECO:0000256" key="11">
    <source>
        <dbReference type="RuleBase" id="RU000461"/>
    </source>
</evidence>
<evidence type="ECO:0000256" key="5">
    <source>
        <dbReference type="ARBA" id="ARBA00022989"/>
    </source>
</evidence>
<keyword evidence="6 11" id="KW-0560">Oxidoreductase</keyword>
<gene>
    <name evidence="12" type="ORF">CJ030_MR0G006966</name>
</gene>
<dbReference type="PANTHER" id="PTHR47947">
    <property type="entry name" value="CYTOCHROME P450 82C3-RELATED"/>
    <property type="match status" value="1"/>
</dbReference>
<dbReference type="PANTHER" id="PTHR47947:SF1">
    <property type="entry name" value="CYTOCHROME P450 82E3"/>
    <property type="match status" value="1"/>
</dbReference>
<dbReference type="GO" id="GO:0016020">
    <property type="term" value="C:membrane"/>
    <property type="evidence" value="ECO:0007669"/>
    <property type="project" value="UniProtKB-SubCell"/>
</dbReference>
<dbReference type="InterPro" id="IPR050651">
    <property type="entry name" value="Plant_Cytochrome_P450_Monoox"/>
</dbReference>
<accession>A0A6A1UL53</accession>
<evidence type="ECO:0000256" key="10">
    <source>
        <dbReference type="PIRSR" id="PIRSR602401-1"/>
    </source>
</evidence>
<dbReference type="Pfam" id="PF00067">
    <property type="entry name" value="p450"/>
    <property type="match status" value="1"/>
</dbReference>
<keyword evidence="5" id="KW-1133">Transmembrane helix</keyword>
<keyword evidence="4 10" id="KW-0479">Metal-binding</keyword>
<dbReference type="AlphaFoldDB" id="A0A6A1UL53"/>
<comment type="cofactor">
    <cofactor evidence="10">
        <name>heme</name>
        <dbReference type="ChEBI" id="CHEBI:30413"/>
    </cofactor>
</comment>
<evidence type="ECO:0000256" key="8">
    <source>
        <dbReference type="ARBA" id="ARBA00023033"/>
    </source>
</evidence>
<dbReference type="PROSITE" id="PS00086">
    <property type="entry name" value="CYTOCHROME_P450"/>
    <property type="match status" value="1"/>
</dbReference>
<dbReference type="InterPro" id="IPR002401">
    <property type="entry name" value="Cyt_P450_E_grp-I"/>
</dbReference>
<keyword evidence="8 11" id="KW-0503">Monooxygenase</keyword>
<evidence type="ECO:0000256" key="7">
    <source>
        <dbReference type="ARBA" id="ARBA00023004"/>
    </source>
</evidence>
<dbReference type="GO" id="GO:0016705">
    <property type="term" value="F:oxidoreductase activity, acting on paired donors, with incorporation or reduction of molecular oxygen"/>
    <property type="evidence" value="ECO:0007669"/>
    <property type="project" value="InterPro"/>
</dbReference>
<dbReference type="GO" id="GO:0020037">
    <property type="term" value="F:heme binding"/>
    <property type="evidence" value="ECO:0007669"/>
    <property type="project" value="InterPro"/>
</dbReference>
<dbReference type="InterPro" id="IPR001128">
    <property type="entry name" value="Cyt_P450"/>
</dbReference>
<dbReference type="InterPro" id="IPR036396">
    <property type="entry name" value="Cyt_P450_sf"/>
</dbReference>
<keyword evidence="2 10" id="KW-0349">Heme</keyword>
<dbReference type="Proteomes" id="UP000516437">
    <property type="component" value="Unassembled WGS sequence"/>
</dbReference>
<dbReference type="Gene3D" id="1.10.630.10">
    <property type="entry name" value="Cytochrome P450"/>
    <property type="match status" value="1"/>
</dbReference>
<dbReference type="SUPFAM" id="SSF48264">
    <property type="entry name" value="Cytochrome P450"/>
    <property type="match status" value="1"/>
</dbReference>
<dbReference type="EMBL" id="RXIC02000151">
    <property type="protein sequence ID" value="KAB1200537.1"/>
    <property type="molecule type" value="Genomic_DNA"/>
</dbReference>
<evidence type="ECO:0000313" key="12">
    <source>
        <dbReference type="EMBL" id="KAB1200537.1"/>
    </source>
</evidence>
<sequence>MSEPSNMPYFINVVLSMIEEENIFGHMRATIIKATALLHRDPRIWQDHEEFLPERFLTSHANIDASGQHFEFTPFGSDRRSCPGHAFAFQVSHLTLARLLLGFESATLGGMPVDMTEGLGISLPRATPLEVLLTSRLLSKLYKC</sequence>
<dbReference type="OrthoDB" id="2789670at2759"/>
<dbReference type="GO" id="GO:0004497">
    <property type="term" value="F:monooxygenase activity"/>
    <property type="evidence" value="ECO:0007669"/>
    <property type="project" value="UniProtKB-KW"/>
</dbReference>
<evidence type="ECO:0000256" key="4">
    <source>
        <dbReference type="ARBA" id="ARBA00022723"/>
    </source>
</evidence>
<evidence type="ECO:0000256" key="3">
    <source>
        <dbReference type="ARBA" id="ARBA00022692"/>
    </source>
</evidence>